<evidence type="ECO:0000256" key="1">
    <source>
        <dbReference type="ARBA" id="ARBA00007435"/>
    </source>
</evidence>
<name>A0A537J8E4_9BACT</name>
<sequence length="122" mass="13920">MPPARRHYAYLLRCGDGTYYAGYTVHPGRRLAAHRRGRASRYTRGRGPHTYAAVFWCPTKRSALVLERLLKRLPHSAKRRLARGRPPAALAEALRLGVRRLPVFRDGPARRRVRRPGAARVC</sequence>
<dbReference type="SUPFAM" id="SSF82771">
    <property type="entry name" value="GIY-YIG endonuclease"/>
    <property type="match status" value="1"/>
</dbReference>
<accession>A0A537J8E4</accession>
<dbReference type="AlphaFoldDB" id="A0A537J8E4"/>
<proteinExistence type="inferred from homology"/>
<comment type="caution">
    <text evidence="3">The sequence shown here is derived from an EMBL/GenBank/DDBJ whole genome shotgun (WGS) entry which is preliminary data.</text>
</comment>
<dbReference type="Pfam" id="PF01541">
    <property type="entry name" value="GIY-YIG"/>
    <property type="match status" value="1"/>
</dbReference>
<dbReference type="PANTHER" id="PTHR34477">
    <property type="entry name" value="UPF0213 PROTEIN YHBQ"/>
    <property type="match status" value="1"/>
</dbReference>
<dbReference type="EMBL" id="VBAN01000313">
    <property type="protein sequence ID" value="TMI79632.1"/>
    <property type="molecule type" value="Genomic_DNA"/>
</dbReference>
<gene>
    <name evidence="3" type="ORF">E6H03_09875</name>
</gene>
<comment type="similarity">
    <text evidence="1">Belongs to the UPF0213 family.</text>
</comment>
<dbReference type="CDD" id="cd10456">
    <property type="entry name" value="GIY-YIG_UPF0213"/>
    <property type="match status" value="1"/>
</dbReference>
<dbReference type="InterPro" id="IPR050190">
    <property type="entry name" value="UPF0213_domain"/>
</dbReference>
<evidence type="ECO:0000259" key="2">
    <source>
        <dbReference type="PROSITE" id="PS50164"/>
    </source>
</evidence>
<evidence type="ECO:0000313" key="4">
    <source>
        <dbReference type="Proteomes" id="UP000318093"/>
    </source>
</evidence>
<dbReference type="PANTHER" id="PTHR34477:SF1">
    <property type="entry name" value="UPF0213 PROTEIN YHBQ"/>
    <property type="match status" value="1"/>
</dbReference>
<dbReference type="Gene3D" id="3.40.1440.10">
    <property type="entry name" value="GIY-YIG endonuclease"/>
    <property type="match status" value="1"/>
</dbReference>
<dbReference type="InterPro" id="IPR000305">
    <property type="entry name" value="GIY-YIG_endonuc"/>
</dbReference>
<protein>
    <submittedName>
        <fullName evidence="3">GIY-YIG nuclease family protein</fullName>
    </submittedName>
</protein>
<dbReference type="SMART" id="SM00465">
    <property type="entry name" value="GIYc"/>
    <property type="match status" value="1"/>
</dbReference>
<dbReference type="Proteomes" id="UP000318093">
    <property type="component" value="Unassembled WGS sequence"/>
</dbReference>
<evidence type="ECO:0000313" key="3">
    <source>
        <dbReference type="EMBL" id="TMI79632.1"/>
    </source>
</evidence>
<feature type="domain" description="GIY-YIG" evidence="2">
    <location>
        <begin position="5"/>
        <end position="81"/>
    </location>
</feature>
<dbReference type="InterPro" id="IPR035901">
    <property type="entry name" value="GIY-YIG_endonuc_sf"/>
</dbReference>
<organism evidence="3 4">
    <name type="scientific">Candidatus Segetimicrobium genomatis</name>
    <dbReference type="NCBI Taxonomy" id="2569760"/>
    <lineage>
        <taxon>Bacteria</taxon>
        <taxon>Bacillati</taxon>
        <taxon>Candidatus Sysuimicrobiota</taxon>
        <taxon>Candidatus Sysuimicrobiia</taxon>
        <taxon>Candidatus Sysuimicrobiales</taxon>
        <taxon>Candidatus Segetimicrobiaceae</taxon>
        <taxon>Candidatus Segetimicrobium</taxon>
    </lineage>
</organism>
<dbReference type="PROSITE" id="PS50164">
    <property type="entry name" value="GIY_YIG"/>
    <property type="match status" value="1"/>
</dbReference>
<reference evidence="3 4" key="1">
    <citation type="journal article" date="2019" name="Nat. Microbiol.">
        <title>Mediterranean grassland soil C-N compound turnover is dependent on rainfall and depth, and is mediated by genomically divergent microorganisms.</title>
        <authorList>
            <person name="Diamond S."/>
            <person name="Andeer P.F."/>
            <person name="Li Z."/>
            <person name="Crits-Christoph A."/>
            <person name="Burstein D."/>
            <person name="Anantharaman K."/>
            <person name="Lane K.R."/>
            <person name="Thomas B.C."/>
            <person name="Pan C."/>
            <person name="Northen T.R."/>
            <person name="Banfield J.F."/>
        </authorList>
    </citation>
    <scope>NUCLEOTIDE SEQUENCE [LARGE SCALE GENOMIC DNA]</scope>
    <source>
        <strain evidence="3">NP_6</strain>
    </source>
</reference>